<evidence type="ECO:0000313" key="2">
    <source>
        <dbReference type="Proteomes" id="UP000320496"/>
    </source>
</evidence>
<sequence>MGTREGDVSPVILFDVRVDDSHEGYIAAVNRGLESEPDGAYLSRFGPVGSDRWWACCDRGELPVKILAGKVTFVGERIDTFTDETEDVVEFVADGQPRAYGRTDHWASAPIQVGDDLRIARTSVEVQTPTGPCRYIIDLRAEWFPASRHA</sequence>
<reference evidence="1 2" key="1">
    <citation type="submission" date="2019-02" db="EMBL/GenBank/DDBJ databases">
        <title>Deep-cultivation of Planctomycetes and their phenomic and genomic characterization uncovers novel biology.</title>
        <authorList>
            <person name="Wiegand S."/>
            <person name="Jogler M."/>
            <person name="Boedeker C."/>
            <person name="Pinto D."/>
            <person name="Vollmers J."/>
            <person name="Rivas-Marin E."/>
            <person name="Kohn T."/>
            <person name="Peeters S.H."/>
            <person name="Heuer A."/>
            <person name="Rast P."/>
            <person name="Oberbeckmann S."/>
            <person name="Bunk B."/>
            <person name="Jeske O."/>
            <person name="Meyerdierks A."/>
            <person name="Storesund J.E."/>
            <person name="Kallscheuer N."/>
            <person name="Luecker S."/>
            <person name="Lage O.M."/>
            <person name="Pohl T."/>
            <person name="Merkel B.J."/>
            <person name="Hornburger P."/>
            <person name="Mueller R.-W."/>
            <person name="Bruemmer F."/>
            <person name="Labrenz M."/>
            <person name="Spormann A.M."/>
            <person name="Op den Camp H."/>
            <person name="Overmann J."/>
            <person name="Amann R."/>
            <person name="Jetten M.S.M."/>
            <person name="Mascher T."/>
            <person name="Medema M.H."/>
            <person name="Devos D.P."/>
            <person name="Kaster A.-K."/>
            <person name="Ovreas L."/>
            <person name="Rohde M."/>
            <person name="Galperin M.Y."/>
            <person name="Jogler C."/>
        </authorList>
    </citation>
    <scope>NUCLEOTIDE SEQUENCE [LARGE SCALE GENOMIC DNA]</scope>
    <source>
        <strain evidence="1 2">Mal4</strain>
    </source>
</reference>
<dbReference type="OrthoDB" id="279346at2"/>
<name>A0A517ZFY2_9PLAN</name>
<proteinExistence type="predicted"/>
<protein>
    <submittedName>
        <fullName evidence="1">Uncharacterized protein</fullName>
    </submittedName>
</protein>
<keyword evidence="2" id="KW-1185">Reference proteome</keyword>
<gene>
    <name evidence="1" type="ORF">Mal4_57530</name>
</gene>
<dbReference type="EMBL" id="CP036275">
    <property type="protein sequence ID" value="QDU41386.1"/>
    <property type="molecule type" value="Genomic_DNA"/>
</dbReference>
<dbReference type="Proteomes" id="UP000320496">
    <property type="component" value="Chromosome"/>
</dbReference>
<organism evidence="1 2">
    <name type="scientific">Maioricimonas rarisocia</name>
    <dbReference type="NCBI Taxonomy" id="2528026"/>
    <lineage>
        <taxon>Bacteria</taxon>
        <taxon>Pseudomonadati</taxon>
        <taxon>Planctomycetota</taxon>
        <taxon>Planctomycetia</taxon>
        <taxon>Planctomycetales</taxon>
        <taxon>Planctomycetaceae</taxon>
        <taxon>Maioricimonas</taxon>
    </lineage>
</organism>
<dbReference type="KEGG" id="mri:Mal4_57530"/>
<dbReference type="RefSeq" id="WP_145372720.1">
    <property type="nucleotide sequence ID" value="NZ_CP036275.1"/>
</dbReference>
<accession>A0A517ZFY2</accession>
<dbReference type="AlphaFoldDB" id="A0A517ZFY2"/>
<evidence type="ECO:0000313" key="1">
    <source>
        <dbReference type="EMBL" id="QDU41386.1"/>
    </source>
</evidence>